<reference evidence="4" key="1">
    <citation type="submission" date="2022-11" db="EMBL/GenBank/DDBJ databases">
        <title>Corynebacterium sp. isolated from Penguins.</title>
        <authorList>
            <person name="Sedlar K."/>
            <person name="Svec P."/>
        </authorList>
    </citation>
    <scope>NUCLEOTIDE SEQUENCE</scope>
    <source>
        <strain evidence="4">P5875</strain>
    </source>
</reference>
<organism evidence="4 5">
    <name type="scientific">Corynebacterium antarcticum</name>
    <dbReference type="NCBI Taxonomy" id="2800405"/>
    <lineage>
        <taxon>Bacteria</taxon>
        <taxon>Bacillati</taxon>
        <taxon>Actinomycetota</taxon>
        <taxon>Actinomycetes</taxon>
        <taxon>Mycobacteriales</taxon>
        <taxon>Corynebacteriaceae</taxon>
        <taxon>Corynebacterium</taxon>
    </lineage>
</organism>
<protein>
    <submittedName>
        <fullName evidence="4">Uncharacterized protein</fullName>
    </submittedName>
</protein>
<evidence type="ECO:0000313" key="5">
    <source>
        <dbReference type="Proteomes" id="UP001070238"/>
    </source>
</evidence>
<feature type="compositionally biased region" description="Low complexity" evidence="1">
    <location>
        <begin position="38"/>
        <end position="51"/>
    </location>
</feature>
<evidence type="ECO:0000256" key="1">
    <source>
        <dbReference type="SAM" id="MobiDB-lite"/>
    </source>
</evidence>
<evidence type="ECO:0000256" key="2">
    <source>
        <dbReference type="SAM" id="Phobius"/>
    </source>
</evidence>
<name>A0A9Q4CC51_9CORY</name>
<dbReference type="AlphaFoldDB" id="A0A9Q4CC51"/>
<feature type="compositionally biased region" description="Low complexity" evidence="1">
    <location>
        <begin position="151"/>
        <end position="165"/>
    </location>
</feature>
<accession>A0A9Q4CC51</accession>
<feature type="transmembrane region" description="Helical" evidence="2">
    <location>
        <begin position="181"/>
        <end position="201"/>
    </location>
</feature>
<dbReference type="Proteomes" id="UP001070238">
    <property type="component" value="Unassembled WGS sequence"/>
</dbReference>
<keyword evidence="2" id="KW-1133">Transmembrane helix</keyword>
<sequence length="206" mass="21801">MHLRNRTLAIAFASALPLALMSPALVSAEELPRESVVENPANTETEAVETAEPTEKPAETDTSPASGHDHDHGGHDHDHGNHDHGGHGHDHDHGDDHDHGGRDHDHGHDHHDHGYDGHDHVHDQGASAHSHAERQWNGRDSAESRDGSTLAAGAQPPQDSAQAAPDIRQASSEQKGTGSGVVWAASPIIGALILTAGVGVIRRRRG</sequence>
<feature type="chain" id="PRO_5040208991" evidence="3">
    <location>
        <begin position="29"/>
        <end position="206"/>
    </location>
</feature>
<feature type="compositionally biased region" description="Basic and acidic residues" evidence="1">
    <location>
        <begin position="130"/>
        <end position="146"/>
    </location>
</feature>
<keyword evidence="2" id="KW-0812">Transmembrane</keyword>
<feature type="signal peptide" evidence="3">
    <location>
        <begin position="1"/>
        <end position="28"/>
    </location>
</feature>
<gene>
    <name evidence="4" type="ORF">OS123_03935</name>
</gene>
<comment type="caution">
    <text evidence="4">The sequence shown here is derived from an EMBL/GenBank/DDBJ whole genome shotgun (WGS) entry which is preliminary data.</text>
</comment>
<evidence type="ECO:0000313" key="4">
    <source>
        <dbReference type="EMBL" id="MCX7537695.1"/>
    </source>
</evidence>
<keyword evidence="2" id="KW-0472">Membrane</keyword>
<dbReference type="EMBL" id="JAPMKX010000001">
    <property type="protein sequence ID" value="MCX7537695.1"/>
    <property type="molecule type" value="Genomic_DNA"/>
</dbReference>
<keyword evidence="3" id="KW-0732">Signal</keyword>
<feature type="compositionally biased region" description="Basic and acidic residues" evidence="1">
    <location>
        <begin position="67"/>
        <end position="123"/>
    </location>
</feature>
<evidence type="ECO:0000256" key="3">
    <source>
        <dbReference type="SAM" id="SignalP"/>
    </source>
</evidence>
<dbReference type="RefSeq" id="WP_267169187.1">
    <property type="nucleotide sequence ID" value="NZ_JAPMKX010000001.1"/>
</dbReference>
<feature type="region of interest" description="Disordered" evidence="1">
    <location>
        <begin position="32"/>
        <end position="175"/>
    </location>
</feature>
<proteinExistence type="predicted"/>